<dbReference type="HOGENOM" id="CLU_610611_0_0_2"/>
<dbReference type="GeneID" id="8828025"/>
<dbReference type="Proteomes" id="UP000001400">
    <property type="component" value="Chromosome"/>
</dbReference>
<proteinExistence type="predicted"/>
<dbReference type="AlphaFoldDB" id="B5IH42"/>
<reference evidence="1" key="1">
    <citation type="submission" date="2010-02" db="EMBL/GenBank/DDBJ databases">
        <title>Complete sequence of Aciduliprofundum boonei T469.</title>
        <authorList>
            <consortium name="US DOE Joint Genome Institute"/>
            <person name="Lucas S."/>
            <person name="Copeland A."/>
            <person name="Lapidus A."/>
            <person name="Cheng J.-F."/>
            <person name="Bruce D."/>
            <person name="Goodwin L."/>
            <person name="Pitluck S."/>
            <person name="Saunders E."/>
            <person name="Detter J.C."/>
            <person name="Han C."/>
            <person name="Tapia R."/>
            <person name="Land M."/>
            <person name="Hauser L."/>
            <person name="Kyrpides N."/>
            <person name="Mikhailova N."/>
            <person name="Flores G."/>
            <person name="Reysenbach A.-L."/>
            <person name="Woyke T."/>
        </authorList>
    </citation>
    <scope>NUCLEOTIDE SEQUENCE</scope>
    <source>
        <strain evidence="1">T469</strain>
    </source>
</reference>
<organism evidence="1 2">
    <name type="scientific">Aciduliprofundum boonei (strain DSM 19572 / T469)</name>
    <dbReference type="NCBI Taxonomy" id="439481"/>
    <lineage>
        <taxon>Archaea</taxon>
        <taxon>Methanobacteriati</taxon>
        <taxon>Thermoplasmatota</taxon>
        <taxon>DHVE2 group</taxon>
        <taxon>Candidatus Aciduliprofundum</taxon>
    </lineage>
</organism>
<evidence type="ECO:0000313" key="2">
    <source>
        <dbReference type="Proteomes" id="UP000001400"/>
    </source>
</evidence>
<dbReference type="KEGG" id="abi:Aboo_1068"/>
<evidence type="ECO:0000313" key="1">
    <source>
        <dbReference type="EMBL" id="ADD08877.1"/>
    </source>
</evidence>
<dbReference type="RefSeq" id="WP_008086514.1">
    <property type="nucleotide sequence ID" value="NC_013926.1"/>
</dbReference>
<sequence length="448" mass="51996">MSISKAVLGILRNNPNATWTPKTLQYEALKRDIPLSYENAKKILQRYGSRVSRGQYIFSIQRDSMLHSRGQKGTNFRGMLHLSRESVELRNSENRCNKGTCYKSEGYIPLFRRMLAVLTGESMRSRTISPQDFLRGPYLYGIGNAETKRIYFYRLRDLGVLQRIGRGRYKVNVDRARELMEEGTPLGVHVRKEGTDVRKGDNLITISHHFRIKKPIPIREDELGIISKYLWSKEPIKDYVNGIYLEAYPTGERDRSHGLKIKTLGATFYITYSYKKGIAKVMIYPKRKEVWEFYAEKLFGKEFVDRAIRIGISSHFGFNLDEISKVLWEGEEIKITINKSDFGSSGDLEFEGVSEEGGELAKKLIENKLELVGKIVDEYEILRRRLDEISANLYFQQSSKDVDELREKIKELERNVREIKDHVVLHTRFINLMLKDYPNFGGEVEGYA</sequence>
<dbReference type="EMBL" id="CP001941">
    <property type="protein sequence ID" value="ADD08877.1"/>
    <property type="molecule type" value="Genomic_DNA"/>
</dbReference>
<accession>B5IH42</accession>
<keyword evidence="2" id="KW-1185">Reference proteome</keyword>
<dbReference type="STRING" id="439481.Aboo_1068"/>
<protein>
    <submittedName>
        <fullName evidence="1">Uncharacterized protein</fullName>
    </submittedName>
</protein>
<name>B5IH42_ACIB4</name>
<gene>
    <name evidence="1" type="ordered locus">Aboo_1068</name>
</gene>